<dbReference type="EMBL" id="PZJX01000025">
    <property type="protein sequence ID" value="PTE10140.1"/>
    <property type="molecule type" value="Genomic_DNA"/>
</dbReference>
<evidence type="ECO:0000313" key="3">
    <source>
        <dbReference type="EMBL" id="PTE10140.1"/>
    </source>
</evidence>
<feature type="transmembrane region" description="Helical" evidence="1">
    <location>
        <begin position="176"/>
        <end position="199"/>
    </location>
</feature>
<keyword evidence="1" id="KW-0812">Transmembrane</keyword>
<dbReference type="PANTHER" id="PTHR22911">
    <property type="entry name" value="ACYL-MALONYL CONDENSING ENZYME-RELATED"/>
    <property type="match status" value="1"/>
</dbReference>
<feature type="transmembrane region" description="Helical" evidence="1">
    <location>
        <begin position="95"/>
        <end position="113"/>
    </location>
</feature>
<dbReference type="OrthoDB" id="7818056at2"/>
<dbReference type="InterPro" id="IPR000620">
    <property type="entry name" value="EamA_dom"/>
</dbReference>
<dbReference type="Pfam" id="PF00892">
    <property type="entry name" value="EamA"/>
    <property type="match status" value="2"/>
</dbReference>
<dbReference type="GO" id="GO:0016020">
    <property type="term" value="C:membrane"/>
    <property type="evidence" value="ECO:0007669"/>
    <property type="project" value="InterPro"/>
</dbReference>
<proteinExistence type="predicted"/>
<evidence type="ECO:0000259" key="2">
    <source>
        <dbReference type="Pfam" id="PF00892"/>
    </source>
</evidence>
<keyword evidence="4" id="KW-1185">Reference proteome</keyword>
<keyword evidence="1" id="KW-1133">Transmembrane helix</keyword>
<dbReference type="Gene3D" id="1.10.3730.20">
    <property type="match status" value="1"/>
</dbReference>
<keyword evidence="1" id="KW-0472">Membrane</keyword>
<protein>
    <submittedName>
        <fullName evidence="3">EamA/RhaT family transporter</fullName>
    </submittedName>
</protein>
<organism evidence="3 4">
    <name type="scientific">Mesorhizobium helmanticense</name>
    <dbReference type="NCBI Taxonomy" id="1776423"/>
    <lineage>
        <taxon>Bacteria</taxon>
        <taxon>Pseudomonadati</taxon>
        <taxon>Pseudomonadota</taxon>
        <taxon>Alphaproteobacteria</taxon>
        <taxon>Hyphomicrobiales</taxon>
        <taxon>Phyllobacteriaceae</taxon>
        <taxon>Mesorhizobium</taxon>
    </lineage>
</organism>
<feature type="transmembrane region" description="Helical" evidence="1">
    <location>
        <begin position="120"/>
        <end position="140"/>
    </location>
</feature>
<sequence>MTNGILLALIAYASYSCNDAVVKSLGGQFTVFEIGFFSTLFAGFFMLFTRPNGERWRDFWRTKRPWAVQARAWAGIFSGVLSVYAFTTIPLTDAYALIFLAPLCVTILSTVILKEKVGPWRWLAVVAGFVGVMLVVRPGFRELHLGHLAAFCVAFLAAASIILMRSLAQQEKRTTILGVLIGYGLIFNGVGAAATSFTLPDARQLVWFVISGAFTSCGQLLQLLAVKYAPANRIAPTHYSQIVWAVILGALFFQEYPDALSLVGLAIVGASGLLTMVREEVRLGTVRWNPFTRTRL</sequence>
<feature type="transmembrane region" description="Helical" evidence="1">
    <location>
        <begin position="259"/>
        <end position="277"/>
    </location>
</feature>
<feature type="transmembrane region" description="Helical" evidence="1">
    <location>
        <begin position="146"/>
        <end position="164"/>
    </location>
</feature>
<reference evidence="3 4" key="1">
    <citation type="submission" date="2018-03" db="EMBL/GenBank/DDBJ databases">
        <title>Genome sequence of the symbiotic type strain Mesorhizobium helmanticense CSLC115NT isolated from Lotus corniculatus nodules.</title>
        <authorList>
            <person name="Sannazzaro A.I."/>
            <person name="Torres Tejerizo G.A."/>
            <person name="Dip D."/>
            <person name="Caballero M."/>
            <person name="Pistorio M."/>
            <person name="Estrella M.J."/>
        </authorList>
    </citation>
    <scope>NUCLEOTIDE SEQUENCE [LARGE SCALE GENOMIC DNA]</scope>
    <source>
        <strain evidence="3 4">CSLC115N</strain>
    </source>
</reference>
<dbReference type="SUPFAM" id="SSF103481">
    <property type="entry name" value="Multidrug resistance efflux transporter EmrE"/>
    <property type="match status" value="2"/>
</dbReference>
<name>A0A2T4IWV7_9HYPH</name>
<evidence type="ECO:0000256" key="1">
    <source>
        <dbReference type="SAM" id="Phobius"/>
    </source>
</evidence>
<feature type="domain" description="EamA" evidence="2">
    <location>
        <begin position="3"/>
        <end position="136"/>
    </location>
</feature>
<feature type="transmembrane region" description="Helical" evidence="1">
    <location>
        <begin position="237"/>
        <end position="253"/>
    </location>
</feature>
<dbReference type="PANTHER" id="PTHR22911:SF135">
    <property type="entry name" value="BLR4310 PROTEIN"/>
    <property type="match status" value="1"/>
</dbReference>
<dbReference type="Proteomes" id="UP000240259">
    <property type="component" value="Unassembled WGS sequence"/>
</dbReference>
<evidence type="ECO:0000313" key="4">
    <source>
        <dbReference type="Proteomes" id="UP000240259"/>
    </source>
</evidence>
<comment type="caution">
    <text evidence="3">The sequence shown here is derived from an EMBL/GenBank/DDBJ whole genome shotgun (WGS) entry which is preliminary data.</text>
</comment>
<feature type="transmembrane region" description="Helical" evidence="1">
    <location>
        <begin position="70"/>
        <end position="89"/>
    </location>
</feature>
<feature type="domain" description="EamA" evidence="2">
    <location>
        <begin position="145"/>
        <end position="275"/>
    </location>
</feature>
<feature type="transmembrane region" description="Helical" evidence="1">
    <location>
        <begin position="205"/>
        <end position="225"/>
    </location>
</feature>
<feature type="transmembrane region" description="Helical" evidence="1">
    <location>
        <begin position="29"/>
        <end position="49"/>
    </location>
</feature>
<dbReference type="InterPro" id="IPR037185">
    <property type="entry name" value="EmrE-like"/>
</dbReference>
<dbReference type="AlphaFoldDB" id="A0A2T4IWV7"/>
<accession>A0A2T4IWV7</accession>
<dbReference type="RefSeq" id="WP_107649271.1">
    <property type="nucleotide sequence ID" value="NZ_PZJX01000025.1"/>
</dbReference>
<gene>
    <name evidence="3" type="ORF">C9427_11345</name>
</gene>